<keyword evidence="1" id="KW-0732">Signal</keyword>
<keyword evidence="3" id="KW-1185">Reference proteome</keyword>
<dbReference type="Proteomes" id="UP001056291">
    <property type="component" value="Chromosome"/>
</dbReference>
<sequence length="163" mass="18022">MISVARYFSLCLFLSGTLFFALPLSLTQAQEAPDLVGTWTGDHSIIIHRDGAVELGKITTVLTIKQQDGPYFQGSKTWKRQEKISVYSDIGEELATEGLENIVGVIGFDGETVTIAEGEDSGVHHGRLIDRDQMMLTYVESDIGDAVLFRAILTRQRLPSGRY</sequence>
<reference evidence="2" key="1">
    <citation type="submission" date="2022-06" db="EMBL/GenBank/DDBJ databases">
        <title>Sneathiella actinostolidae sp. nov., isolated from a sea anemonein the Western Pacific Ocean.</title>
        <authorList>
            <person name="Wei M.J."/>
        </authorList>
    </citation>
    <scope>NUCLEOTIDE SEQUENCE</scope>
    <source>
        <strain evidence="2">PHK-P5</strain>
    </source>
</reference>
<name>A0ABY4W8K6_9PROT</name>
<gene>
    <name evidence="2" type="ORF">NBZ79_09355</name>
</gene>
<accession>A0ABY4W8K6</accession>
<protein>
    <recommendedName>
        <fullName evidence="4">Lipocalin-like domain-containing protein</fullName>
    </recommendedName>
</protein>
<evidence type="ECO:0000256" key="1">
    <source>
        <dbReference type="SAM" id="SignalP"/>
    </source>
</evidence>
<dbReference type="RefSeq" id="WP_251937856.1">
    <property type="nucleotide sequence ID" value="NZ_CP098747.1"/>
</dbReference>
<organism evidence="2 3">
    <name type="scientific">Sneathiella marina</name>
    <dbReference type="NCBI Taxonomy" id="2950108"/>
    <lineage>
        <taxon>Bacteria</taxon>
        <taxon>Pseudomonadati</taxon>
        <taxon>Pseudomonadota</taxon>
        <taxon>Alphaproteobacteria</taxon>
        <taxon>Sneathiellales</taxon>
        <taxon>Sneathiellaceae</taxon>
        <taxon>Sneathiella</taxon>
    </lineage>
</organism>
<feature type="chain" id="PRO_5046329171" description="Lipocalin-like domain-containing protein" evidence="1">
    <location>
        <begin position="30"/>
        <end position="163"/>
    </location>
</feature>
<evidence type="ECO:0008006" key="4">
    <source>
        <dbReference type="Google" id="ProtNLM"/>
    </source>
</evidence>
<evidence type="ECO:0000313" key="3">
    <source>
        <dbReference type="Proteomes" id="UP001056291"/>
    </source>
</evidence>
<proteinExistence type="predicted"/>
<feature type="signal peptide" evidence="1">
    <location>
        <begin position="1"/>
        <end position="29"/>
    </location>
</feature>
<dbReference type="EMBL" id="CP098747">
    <property type="protein sequence ID" value="USG63181.1"/>
    <property type="molecule type" value="Genomic_DNA"/>
</dbReference>
<evidence type="ECO:0000313" key="2">
    <source>
        <dbReference type="EMBL" id="USG63181.1"/>
    </source>
</evidence>